<dbReference type="InterPro" id="IPR053134">
    <property type="entry name" value="RNA-dir_DNA_polymerase"/>
</dbReference>
<dbReference type="PANTHER" id="PTHR24559">
    <property type="entry name" value="TRANSPOSON TY3-I GAG-POL POLYPROTEIN"/>
    <property type="match status" value="1"/>
</dbReference>
<dbReference type="PANTHER" id="PTHR24559:SF444">
    <property type="entry name" value="REVERSE TRANSCRIPTASE DOMAIN-CONTAINING PROTEIN"/>
    <property type="match status" value="1"/>
</dbReference>
<reference evidence="2 3" key="1">
    <citation type="journal article" date="2011" name="J. Microbiol.">
        <title>Bacillus kyonggiensis sp. nov., isolated from soil of a lettuce field.</title>
        <authorList>
            <person name="Dong K."/>
            <person name="Lee S."/>
        </authorList>
    </citation>
    <scope>NUCLEOTIDE SEQUENCE [LARGE SCALE GENOMIC DNA]</scope>
    <source>
        <strain evidence="2 3">NB22</strain>
    </source>
</reference>
<dbReference type="EMBL" id="SWBM01000061">
    <property type="protein sequence ID" value="TKC11569.1"/>
    <property type="molecule type" value="Genomic_DNA"/>
</dbReference>
<gene>
    <name evidence="2" type="ORF">FA727_23820</name>
</gene>
<keyword evidence="2" id="KW-0548">Nucleotidyltransferase</keyword>
<comment type="caution">
    <text evidence="2">The sequence shown here is derived from an EMBL/GenBank/DDBJ whole genome shotgun (WGS) entry which is preliminary data.</text>
</comment>
<proteinExistence type="predicted"/>
<dbReference type="InterPro" id="IPR000477">
    <property type="entry name" value="RT_dom"/>
</dbReference>
<dbReference type="GO" id="GO:0003964">
    <property type="term" value="F:RNA-directed DNA polymerase activity"/>
    <property type="evidence" value="ECO:0007669"/>
    <property type="project" value="UniProtKB-KW"/>
</dbReference>
<evidence type="ECO:0000313" key="2">
    <source>
        <dbReference type="EMBL" id="TKC11569.1"/>
    </source>
</evidence>
<dbReference type="Pfam" id="PF00078">
    <property type="entry name" value="RVT_1"/>
    <property type="match status" value="1"/>
</dbReference>
<keyword evidence="3" id="KW-1185">Reference proteome</keyword>
<dbReference type="InterPro" id="IPR043502">
    <property type="entry name" value="DNA/RNA_pol_sf"/>
</dbReference>
<dbReference type="OrthoDB" id="1463769at2"/>
<dbReference type="CDD" id="cd01647">
    <property type="entry name" value="RT_LTR"/>
    <property type="match status" value="1"/>
</dbReference>
<keyword evidence="2" id="KW-0695">RNA-directed DNA polymerase</keyword>
<evidence type="ECO:0000313" key="3">
    <source>
        <dbReference type="Proteomes" id="UP000307756"/>
    </source>
</evidence>
<feature type="domain" description="Reverse transcriptase" evidence="1">
    <location>
        <begin position="155"/>
        <end position="275"/>
    </location>
</feature>
<dbReference type="Gene3D" id="3.10.10.10">
    <property type="entry name" value="HIV Type 1 Reverse Transcriptase, subunit A, domain 1"/>
    <property type="match status" value="1"/>
</dbReference>
<name>A0A4U1CSB0_9BACI</name>
<dbReference type="AlphaFoldDB" id="A0A4U1CSB0"/>
<accession>A0A4U1CSB0</accession>
<keyword evidence="2" id="KW-0808">Transferase</keyword>
<protein>
    <submittedName>
        <fullName evidence="2">RNA-directed DNA polymerase</fullName>
    </submittedName>
</protein>
<sequence>MDNREWLQQRLEHYRSHHNDMCEAIEDFDDISKLGCGFTSADPLEEVDIGDGSIPRPTFVNKNLDPAFKSELIKLLKEYVDCFAWNYHEMPGLSRELVEHRLPIKSGFRPYKQPTRRFNPEIYDRVKEEINRLLEAKFIRPCRYAEWISNIVPVEKKGTGKIRVCIDFRNLNRATPKDEYPMPIADMLIDAASGHRMISFLDGNAGYNQIFMAEEDISKTAFVCPGFVGLFEWIVMTFGLKNAGATYQRAMNLIFHDLLGIILEVYIDDIVVKSAGSVLIWPI</sequence>
<dbReference type="Proteomes" id="UP000307756">
    <property type="component" value="Unassembled WGS sequence"/>
</dbReference>
<dbReference type="SUPFAM" id="SSF56672">
    <property type="entry name" value="DNA/RNA polymerases"/>
    <property type="match status" value="1"/>
</dbReference>
<organism evidence="2 3">
    <name type="scientific">Robertmurraya kyonggiensis</name>
    <dbReference type="NCBI Taxonomy" id="1037680"/>
    <lineage>
        <taxon>Bacteria</taxon>
        <taxon>Bacillati</taxon>
        <taxon>Bacillota</taxon>
        <taxon>Bacilli</taxon>
        <taxon>Bacillales</taxon>
        <taxon>Bacillaceae</taxon>
        <taxon>Robertmurraya</taxon>
    </lineage>
</organism>
<evidence type="ECO:0000259" key="1">
    <source>
        <dbReference type="Pfam" id="PF00078"/>
    </source>
</evidence>